<reference evidence="9" key="1">
    <citation type="submission" date="2021-04" db="EMBL/GenBank/DDBJ databases">
        <title>Difference and commonality of drug resistance evolution in various bacteria. and drug sensitivity profiles.</title>
        <authorList>
            <person name="Maeda T."/>
            <person name="Shibai A."/>
            <person name="Kawada K."/>
            <person name="Kotani H."/>
            <person name="Tarusawa Y."/>
            <person name="Tanabe K."/>
            <person name="Furusawa C."/>
        </authorList>
    </citation>
    <scope>NUCLEOTIDE SEQUENCE</scope>
    <source>
        <strain evidence="9">JCM 8580</strain>
    </source>
</reference>
<protein>
    <submittedName>
        <fullName evidence="9">Fimbrial chaperone protein</fullName>
    </submittedName>
</protein>
<evidence type="ECO:0000256" key="1">
    <source>
        <dbReference type="ARBA" id="ARBA00004418"/>
    </source>
</evidence>
<keyword evidence="3" id="KW-1029">Fimbrium biogenesis</keyword>
<dbReference type="InterPro" id="IPR016148">
    <property type="entry name" value="Pili_assmbl_chaperone_C"/>
</dbReference>
<evidence type="ECO:0000256" key="3">
    <source>
        <dbReference type="ARBA" id="ARBA00022558"/>
    </source>
</evidence>
<dbReference type="PANTHER" id="PTHR30251">
    <property type="entry name" value="PILUS ASSEMBLY CHAPERONE"/>
    <property type="match status" value="1"/>
</dbReference>
<evidence type="ECO:0000259" key="7">
    <source>
        <dbReference type="Pfam" id="PF00345"/>
    </source>
</evidence>
<feature type="domain" description="Pili assembly chaperone C-terminal" evidence="8">
    <location>
        <begin position="164"/>
        <end position="220"/>
    </location>
</feature>
<dbReference type="EMBL" id="AP024590">
    <property type="protein sequence ID" value="BCU55548.1"/>
    <property type="molecule type" value="Genomic_DNA"/>
</dbReference>
<dbReference type="GO" id="GO:0071555">
    <property type="term" value="P:cell wall organization"/>
    <property type="evidence" value="ECO:0007669"/>
    <property type="project" value="InterPro"/>
</dbReference>
<dbReference type="FunFam" id="2.60.40.10:FF:000458">
    <property type="entry name" value="Molecular chaperone FimC"/>
    <property type="match status" value="1"/>
</dbReference>
<dbReference type="Pfam" id="PF00345">
    <property type="entry name" value="PapD_N"/>
    <property type="match status" value="1"/>
</dbReference>
<evidence type="ECO:0000256" key="4">
    <source>
        <dbReference type="ARBA" id="ARBA00022729"/>
    </source>
</evidence>
<dbReference type="SUPFAM" id="SSF49354">
    <property type="entry name" value="PapD-like"/>
    <property type="match status" value="1"/>
</dbReference>
<dbReference type="InterPro" id="IPR036316">
    <property type="entry name" value="Pili_assmbl_chap_C_dom_sf"/>
</dbReference>
<accession>A0AA86IR16</accession>
<evidence type="ECO:0000313" key="10">
    <source>
        <dbReference type="Proteomes" id="UP000682928"/>
    </source>
</evidence>
<dbReference type="Proteomes" id="UP000682928">
    <property type="component" value="Chromosome"/>
</dbReference>
<proteinExistence type="inferred from homology"/>
<evidence type="ECO:0000256" key="2">
    <source>
        <dbReference type="ARBA" id="ARBA00007399"/>
    </source>
</evidence>
<dbReference type="InterPro" id="IPR050643">
    <property type="entry name" value="Periplasmic_pilus_chap"/>
</dbReference>
<dbReference type="SUPFAM" id="SSF49584">
    <property type="entry name" value="Periplasmic chaperone C-domain"/>
    <property type="match status" value="1"/>
</dbReference>
<evidence type="ECO:0000256" key="5">
    <source>
        <dbReference type="ARBA" id="ARBA00022764"/>
    </source>
</evidence>
<comment type="subcellular location">
    <subcellularLocation>
        <location evidence="1">Periplasm</location>
    </subcellularLocation>
</comment>
<dbReference type="InterPro" id="IPR001829">
    <property type="entry name" value="Pili_assmbl_chaperone_bac"/>
</dbReference>
<comment type="similarity">
    <text evidence="2">Belongs to the periplasmic pilus chaperone family.</text>
</comment>
<evidence type="ECO:0000256" key="6">
    <source>
        <dbReference type="ARBA" id="ARBA00023186"/>
    </source>
</evidence>
<dbReference type="InterPro" id="IPR013783">
    <property type="entry name" value="Ig-like_fold"/>
</dbReference>
<keyword evidence="4" id="KW-0732">Signal</keyword>
<evidence type="ECO:0000259" key="8">
    <source>
        <dbReference type="Pfam" id="PF02753"/>
    </source>
</evidence>
<dbReference type="Gene3D" id="2.60.40.10">
    <property type="entry name" value="Immunoglobulins"/>
    <property type="match status" value="2"/>
</dbReference>
<dbReference type="PRINTS" id="PR00969">
    <property type="entry name" value="CHAPERONPILI"/>
</dbReference>
<dbReference type="AlphaFoldDB" id="A0AA86IR16"/>
<sequence>MRYFKIILTVVIYLFFVDEQAYAGVVTQATRVIYRSDAREATLLISNTDKSEPFLVQSWIDNKGVNGTQTETSKPPFIVTPPLFRLDAQADNSLRIVYTGAALPADRESVFWLNVKAIPRSVPSGNVLQVAIKTRIKLFWRPQGLGDMPPEPLRFRREAQSLVVSNISPYYITFQRLDIGGTAVATGSQMVPPSGSARYPLGAVAGNTVNWQTINDFGGASVLQHASLQ</sequence>
<feature type="domain" description="Pili assembly chaperone N-terminal" evidence="7">
    <location>
        <begin position="24"/>
        <end position="145"/>
    </location>
</feature>
<keyword evidence="5" id="KW-0574">Periplasm</keyword>
<dbReference type="Pfam" id="PF02753">
    <property type="entry name" value="PapD_C"/>
    <property type="match status" value="1"/>
</dbReference>
<organism evidence="9 10">
    <name type="scientific">Enterobacter kobei</name>
    <dbReference type="NCBI Taxonomy" id="208224"/>
    <lineage>
        <taxon>Bacteria</taxon>
        <taxon>Pseudomonadati</taxon>
        <taxon>Pseudomonadota</taxon>
        <taxon>Gammaproteobacteria</taxon>
        <taxon>Enterobacterales</taxon>
        <taxon>Enterobacteriaceae</taxon>
        <taxon>Enterobacter</taxon>
        <taxon>Enterobacter cloacae complex</taxon>
    </lineage>
</organism>
<dbReference type="InterPro" id="IPR008962">
    <property type="entry name" value="PapD-like_sf"/>
</dbReference>
<dbReference type="RefSeq" id="WP_088218582.1">
    <property type="nucleotide sequence ID" value="NZ_AP024590.1"/>
</dbReference>
<dbReference type="GO" id="GO:0030288">
    <property type="term" value="C:outer membrane-bounded periplasmic space"/>
    <property type="evidence" value="ECO:0007669"/>
    <property type="project" value="InterPro"/>
</dbReference>
<name>A0AA86IR16_9ENTR</name>
<keyword evidence="6" id="KW-0143">Chaperone</keyword>
<gene>
    <name evidence="9" type="ORF">ENKO_21420</name>
</gene>
<dbReference type="PANTHER" id="PTHR30251:SF11">
    <property type="entry name" value="CHAPERONE PROTEIN FIMC-RELATED"/>
    <property type="match status" value="1"/>
</dbReference>
<evidence type="ECO:0000313" key="9">
    <source>
        <dbReference type="EMBL" id="BCU55548.1"/>
    </source>
</evidence>
<dbReference type="InterPro" id="IPR016147">
    <property type="entry name" value="Pili_assmbl_chaperone_N"/>
</dbReference>